<proteinExistence type="predicted"/>
<reference evidence="2 3" key="1">
    <citation type="journal article" date="2019" name="Sci. Rep.">
        <title>Orb-weaving spider Araneus ventricosus genome elucidates the spidroin gene catalogue.</title>
        <authorList>
            <person name="Kono N."/>
            <person name="Nakamura H."/>
            <person name="Ohtoshi R."/>
            <person name="Moran D.A.P."/>
            <person name="Shinohara A."/>
            <person name="Yoshida Y."/>
            <person name="Fujiwara M."/>
            <person name="Mori M."/>
            <person name="Tomita M."/>
            <person name="Arakawa K."/>
        </authorList>
    </citation>
    <scope>NUCLEOTIDE SEQUENCE [LARGE SCALE GENOMIC DNA]</scope>
</reference>
<accession>A0A4Y2IXH6</accession>
<evidence type="ECO:0008006" key="4">
    <source>
        <dbReference type="Google" id="ProtNLM"/>
    </source>
</evidence>
<dbReference type="AlphaFoldDB" id="A0A4Y2IXH6"/>
<dbReference type="EMBL" id="BGPR01003017">
    <property type="protein sequence ID" value="GBM82543.1"/>
    <property type="molecule type" value="Genomic_DNA"/>
</dbReference>
<evidence type="ECO:0000256" key="1">
    <source>
        <dbReference type="SAM" id="MobiDB-lite"/>
    </source>
</evidence>
<protein>
    <recommendedName>
        <fullName evidence="4">Integrase catalytic domain-containing protein</fullName>
    </recommendedName>
</protein>
<gene>
    <name evidence="2" type="ORF">AVEN_29331_1</name>
</gene>
<dbReference type="Proteomes" id="UP000499080">
    <property type="component" value="Unassembled WGS sequence"/>
</dbReference>
<sequence>MTESFRRNLVILSDGRYEVSLPFKLEAQLTDNKGLALKRHRRMCKSIGFEESGGLVTAGESSKSSDMLYSKASSADTKEELISASASDSRDCKSIFSNGGRTAIGRSSVSTEAEQFRENEVCSPLQLTHFSVRVQSVLSCPTSPQRAQRGILRGGRTVRNVIGNCVRCKRYNAKSVNSESVPLPVDRIRDTNMFEVTGIDLAGPVFLKKGEKVWIVLFTCAVYSAVYFELATSLSTNNFLLCFHRFIARRSRPSLVYTDNGSNFKGRILELIPGRDGKVRTLKLKCCNYVIIRPIQRIFPLEIQSTEVDLTNDVLLEAESPAEIPNDPPSTDADVSGSATRPTDTPVTDMVKVSKYGRTLQKPKRLYLLKLSTVFESE</sequence>
<keyword evidence="3" id="KW-1185">Reference proteome</keyword>
<evidence type="ECO:0000313" key="3">
    <source>
        <dbReference type="Proteomes" id="UP000499080"/>
    </source>
</evidence>
<dbReference type="GO" id="GO:0003676">
    <property type="term" value="F:nucleic acid binding"/>
    <property type="evidence" value="ECO:0007669"/>
    <property type="project" value="InterPro"/>
</dbReference>
<dbReference type="PANTHER" id="PTHR47331:SF2">
    <property type="match status" value="1"/>
</dbReference>
<dbReference type="PANTHER" id="PTHR47331">
    <property type="entry name" value="PHD-TYPE DOMAIN-CONTAINING PROTEIN"/>
    <property type="match status" value="1"/>
</dbReference>
<feature type="region of interest" description="Disordered" evidence="1">
    <location>
        <begin position="319"/>
        <end position="350"/>
    </location>
</feature>
<dbReference type="Gene3D" id="3.30.420.10">
    <property type="entry name" value="Ribonuclease H-like superfamily/Ribonuclease H"/>
    <property type="match status" value="1"/>
</dbReference>
<dbReference type="SUPFAM" id="SSF53098">
    <property type="entry name" value="Ribonuclease H-like"/>
    <property type="match status" value="1"/>
</dbReference>
<dbReference type="InterPro" id="IPR036397">
    <property type="entry name" value="RNaseH_sf"/>
</dbReference>
<dbReference type="OrthoDB" id="6425284at2759"/>
<dbReference type="InterPro" id="IPR012337">
    <property type="entry name" value="RNaseH-like_sf"/>
</dbReference>
<feature type="compositionally biased region" description="Polar residues" evidence="1">
    <location>
        <begin position="337"/>
        <end position="346"/>
    </location>
</feature>
<comment type="caution">
    <text evidence="2">The sequence shown here is derived from an EMBL/GenBank/DDBJ whole genome shotgun (WGS) entry which is preliminary data.</text>
</comment>
<organism evidence="2 3">
    <name type="scientific">Araneus ventricosus</name>
    <name type="common">Orbweaver spider</name>
    <name type="synonym">Epeira ventricosa</name>
    <dbReference type="NCBI Taxonomy" id="182803"/>
    <lineage>
        <taxon>Eukaryota</taxon>
        <taxon>Metazoa</taxon>
        <taxon>Ecdysozoa</taxon>
        <taxon>Arthropoda</taxon>
        <taxon>Chelicerata</taxon>
        <taxon>Arachnida</taxon>
        <taxon>Araneae</taxon>
        <taxon>Araneomorphae</taxon>
        <taxon>Entelegynae</taxon>
        <taxon>Araneoidea</taxon>
        <taxon>Araneidae</taxon>
        <taxon>Araneus</taxon>
    </lineage>
</organism>
<evidence type="ECO:0000313" key="2">
    <source>
        <dbReference type="EMBL" id="GBM82543.1"/>
    </source>
</evidence>
<name>A0A4Y2IXH6_ARAVE</name>